<feature type="domain" description="BD-FAE-like" evidence="3">
    <location>
        <begin position="40"/>
        <end position="154"/>
    </location>
</feature>
<dbReference type="SUPFAM" id="SSF53474">
    <property type="entry name" value="alpha/beta-Hydrolases"/>
    <property type="match status" value="1"/>
</dbReference>
<name>A0ABR4GU51_9EURO</name>
<evidence type="ECO:0000313" key="4">
    <source>
        <dbReference type="EMBL" id="KAL2802079.1"/>
    </source>
</evidence>
<evidence type="ECO:0000256" key="1">
    <source>
        <dbReference type="ARBA" id="ARBA00022801"/>
    </source>
</evidence>
<dbReference type="Pfam" id="PF20434">
    <property type="entry name" value="BD-FAE"/>
    <property type="match status" value="1"/>
</dbReference>
<evidence type="ECO:0000313" key="5">
    <source>
        <dbReference type="Proteomes" id="UP001610334"/>
    </source>
</evidence>
<gene>
    <name evidence="4" type="ORF">BJX63DRAFT_441501</name>
</gene>
<organism evidence="4 5">
    <name type="scientific">Aspergillus granulosus</name>
    <dbReference type="NCBI Taxonomy" id="176169"/>
    <lineage>
        <taxon>Eukaryota</taxon>
        <taxon>Fungi</taxon>
        <taxon>Dikarya</taxon>
        <taxon>Ascomycota</taxon>
        <taxon>Pezizomycotina</taxon>
        <taxon>Eurotiomycetes</taxon>
        <taxon>Eurotiomycetidae</taxon>
        <taxon>Eurotiales</taxon>
        <taxon>Aspergillaceae</taxon>
        <taxon>Aspergillus</taxon>
        <taxon>Aspergillus subgen. Nidulantes</taxon>
    </lineage>
</organism>
<dbReference type="InterPro" id="IPR029058">
    <property type="entry name" value="AB_hydrolase_fold"/>
</dbReference>
<dbReference type="EMBL" id="JBFXLT010000211">
    <property type="protein sequence ID" value="KAL2802079.1"/>
    <property type="molecule type" value="Genomic_DNA"/>
</dbReference>
<evidence type="ECO:0000259" key="3">
    <source>
        <dbReference type="Pfam" id="PF20434"/>
    </source>
</evidence>
<proteinExistence type="predicted"/>
<dbReference type="PANTHER" id="PTHR48081">
    <property type="entry name" value="AB HYDROLASE SUPERFAMILY PROTEIN C4A8.06C"/>
    <property type="match status" value="1"/>
</dbReference>
<feature type="region of interest" description="Disordered" evidence="2">
    <location>
        <begin position="1"/>
        <end position="20"/>
    </location>
</feature>
<accession>A0ABR4GU51</accession>
<reference evidence="4 5" key="1">
    <citation type="submission" date="2024-07" db="EMBL/GenBank/DDBJ databases">
        <title>Section-level genome sequencing and comparative genomics of Aspergillus sections Usti and Cavernicolus.</title>
        <authorList>
            <consortium name="Lawrence Berkeley National Laboratory"/>
            <person name="Nybo J.L."/>
            <person name="Vesth T.C."/>
            <person name="Theobald S."/>
            <person name="Frisvad J.C."/>
            <person name="Larsen T.O."/>
            <person name="Kjaerboelling I."/>
            <person name="Rothschild-Mancinelli K."/>
            <person name="Lyhne E.K."/>
            <person name="Kogle M.E."/>
            <person name="Barry K."/>
            <person name="Clum A."/>
            <person name="Na H."/>
            <person name="Ledsgaard L."/>
            <person name="Lin J."/>
            <person name="Lipzen A."/>
            <person name="Kuo A."/>
            <person name="Riley R."/>
            <person name="Mondo S."/>
            <person name="Labutti K."/>
            <person name="Haridas S."/>
            <person name="Pangalinan J."/>
            <person name="Salamov A.A."/>
            <person name="Simmons B.A."/>
            <person name="Magnuson J.K."/>
            <person name="Chen J."/>
            <person name="Drula E."/>
            <person name="Henrissat B."/>
            <person name="Wiebenga A."/>
            <person name="Lubbers R.J."/>
            <person name="Gomes A.C."/>
            <person name="Makela M.R."/>
            <person name="Stajich J."/>
            <person name="Grigoriev I.V."/>
            <person name="Mortensen U.H."/>
            <person name="De Vries R.P."/>
            <person name="Baker S.E."/>
            <person name="Andersen M.R."/>
        </authorList>
    </citation>
    <scope>NUCLEOTIDE SEQUENCE [LARGE SCALE GENOMIC DNA]</scope>
    <source>
        <strain evidence="4 5">CBS 588.65</strain>
    </source>
</reference>
<dbReference type="Gene3D" id="3.40.50.1820">
    <property type="entry name" value="alpha/beta hydrolase"/>
    <property type="match status" value="1"/>
</dbReference>
<dbReference type="InterPro" id="IPR050300">
    <property type="entry name" value="GDXG_lipolytic_enzyme"/>
</dbReference>
<comment type="caution">
    <text evidence="4">The sequence shown here is derived from an EMBL/GenBank/DDBJ whole genome shotgun (WGS) entry which is preliminary data.</text>
</comment>
<protein>
    <submittedName>
        <fullName evidence="4">Alpha/Beta hydrolase protein</fullName>
    </submittedName>
</protein>
<evidence type="ECO:0000256" key="2">
    <source>
        <dbReference type="SAM" id="MobiDB-lite"/>
    </source>
</evidence>
<sequence>MSVNASTPTTNGSRRGSSAKPSFLIQKKSFAYGEHPRQRLSIYWPDEGPYPLPVVIYFHGNEFRSNNNDLSEHIQGKIGRFFVSHRIILVLASYRLLPDAKFPSGIDDVIAAIRFTKNSIRKYGGNPEELFAMGQNAGGAHLAMALFSGHLAKQDAFPRAVMLQSAPLWYDLDQARRKRNMIEYYETEDLDKIRGWSALGLFRDRVRPDTRLPELYLSLGEWDTLEIVHGNFMFVESFMKQLAWVPKLEVLMGQSHISYALAVGADGEECGGRIISWIRSVLVNKPIFAEP</sequence>
<dbReference type="Proteomes" id="UP001610334">
    <property type="component" value="Unassembled WGS sequence"/>
</dbReference>
<keyword evidence="1 4" id="KW-0378">Hydrolase</keyword>
<keyword evidence="5" id="KW-1185">Reference proteome</keyword>
<dbReference type="GO" id="GO:0016787">
    <property type="term" value="F:hydrolase activity"/>
    <property type="evidence" value="ECO:0007669"/>
    <property type="project" value="UniProtKB-KW"/>
</dbReference>
<dbReference type="InterPro" id="IPR049492">
    <property type="entry name" value="BD-FAE-like_dom"/>
</dbReference>